<dbReference type="AlphaFoldDB" id="M4H1D1"/>
<protein>
    <submittedName>
        <fullName evidence="2">Putative secretory peptide-17</fullName>
    </submittedName>
</protein>
<proteinExistence type="evidence at transcript level"/>
<name>M4H1D1_PLEBA</name>
<keyword evidence="1" id="KW-0732">Signal</keyword>
<accession>M4H1D1</accession>
<organism evidence="2">
    <name type="scientific">Pleurobrachia bachei</name>
    <name type="common">Sea gooseberry</name>
    <dbReference type="NCBI Taxonomy" id="34499"/>
    <lineage>
        <taxon>Eukaryota</taxon>
        <taxon>Metazoa</taxon>
        <taxon>Ctenophora</taxon>
        <taxon>Tentaculata</taxon>
        <taxon>Cydippida</taxon>
        <taxon>Pleurobrachiidae</taxon>
        <taxon>Pleurobrachia</taxon>
    </lineage>
</organism>
<dbReference type="EMBL" id="JQ700327">
    <property type="protein sequence ID" value="AFK75427.1"/>
    <property type="molecule type" value="mRNA"/>
</dbReference>
<evidence type="ECO:0000313" key="2">
    <source>
        <dbReference type="EMBL" id="AFK75427.1"/>
    </source>
</evidence>
<feature type="signal peptide" evidence="1">
    <location>
        <begin position="1"/>
        <end position="16"/>
    </location>
</feature>
<evidence type="ECO:0000256" key="1">
    <source>
        <dbReference type="SAM" id="SignalP"/>
    </source>
</evidence>
<sequence>MLLLLLLYLLRVSVIGELAPPTPSERTIKWGMAPPYSLSQRARSLLDRPLSRLSAAPSSGVIKKHAQLNSPPRLVASRDRTFSWSRNKVSRFFVVFRNCLLVSRFNTDSN</sequence>
<feature type="chain" id="PRO_5004053467" evidence="1">
    <location>
        <begin position="17"/>
        <end position="110"/>
    </location>
</feature>
<reference evidence="2" key="1">
    <citation type="submission" date="2012-02" db="EMBL/GenBank/DDBJ databases">
        <title>The genome of the ctenophore, Pleurobrachia bachei.</title>
        <authorList>
            <person name="Kohn A.B."/>
            <person name="Citarella M."/>
            <person name="Moroz L.L."/>
        </authorList>
    </citation>
    <scope>NUCLEOTIDE SEQUENCE</scope>
</reference>